<dbReference type="VEuPathDB" id="CryptoDB:cand_015350"/>
<evidence type="ECO:0000313" key="7">
    <source>
        <dbReference type="EMBL" id="OII77719.1"/>
    </source>
</evidence>
<sequence>MVKNKKYRESSIADDAYSNVISSSSLISDTPRSSESLCSWANHGENKHKLRGPKLSVVRHIRRLATRRKSQRLIAELNNTGTPSSVSSVTCLDGESAIMEGWVNKWTNMLNTWKPRYFQVYPGYICYDKGAKKKKKKRFLLSFNLCHLEISTKDSLRITIKFFQNPLNPLHMRAFSLESKLMWLNALLYCMNPNMPNPPQRTIDSPLSSSCILPSASYDCEPLLSNLLYELMKARNKLLDDITNNKERNKNLHECISSTFDRFIGLVFDMIYQKLRFHKSRENDLYDALLQSFKTAHNLNALVESSPINETSEEMDTFYDALSDISNLDVYITQNFKLTSIPSIHICHTCYWYINPFKYRKSLPCQQIIPRFNLWASIKDSITKDISRITIPIQFNEPTSLLQRLAENFEYSDILESASRKLTGIERLLDVTIFSLTPYASSVGRLYKPFNPLLGETYEFSHRGFRYFAEQVGHHPPVTAYYVEHHHTLDVAEGTCSAVSHPNTPLYRVWGHISDKSRFTGQSLEISVLGNVNITFPGRNDYYTYNRPRLLVHNILLGRLWIEFIGVSTIINHSTCEYSIVEYKKSGWFGSDLNSIRGIIFNNKHIPIYKIGGRWDGQIWFEVCQLSQSQFTDDSSHVGAHLESNSVHKPLALGLDSYIEKSDVNSEHNKKIPFKPPSTSYCLLNNWEKLKTKENSRSLIWSPKIKSNSSERYFGFSDISFELNEISPQYDKSYPGVLIPNTDSRFRPDQRAYENGNIDWAIKEKRRLEEKQRIAAKMRKSGESDYTPKWFYKDFDPITSESTWNFNKKYWHHKDNLIEFTDIPDIF</sequence>
<dbReference type="Gene3D" id="3.30.70.3490">
    <property type="match status" value="1"/>
</dbReference>
<dbReference type="RefSeq" id="XP_067069565.1">
    <property type="nucleotide sequence ID" value="XM_067211770.1"/>
</dbReference>
<comment type="similarity">
    <text evidence="1">Belongs to the OSBP family.</text>
</comment>
<dbReference type="InterPro" id="IPR001849">
    <property type="entry name" value="PH_domain"/>
</dbReference>
<evidence type="ECO:0000259" key="6">
    <source>
        <dbReference type="PROSITE" id="PS50003"/>
    </source>
</evidence>
<dbReference type="Pfam" id="PF01237">
    <property type="entry name" value="Oxysterol_BP"/>
    <property type="match status" value="1"/>
</dbReference>
<gene>
    <name evidence="7" type="ORF">cand_015350</name>
</gene>
<protein>
    <submittedName>
        <fullName evidence="7">Oxysterol-binding protein</fullName>
    </submittedName>
</protein>
<dbReference type="SMART" id="SM00233">
    <property type="entry name" value="PH"/>
    <property type="match status" value="1"/>
</dbReference>
<reference evidence="7 8" key="1">
    <citation type="submission" date="2016-10" db="EMBL/GenBank/DDBJ databases">
        <title>Reductive evolution of mitochondrial metabolism and differential evolution of invasion-related proteins in Cryptosporidium.</title>
        <authorList>
            <person name="Liu S."/>
            <person name="Roellig D.M."/>
            <person name="Guo Y."/>
            <person name="Li N."/>
            <person name="Frace M.A."/>
            <person name="Tang K."/>
            <person name="Zhang L."/>
            <person name="Feng Y."/>
            <person name="Xiao L."/>
        </authorList>
    </citation>
    <scope>NUCLEOTIDE SEQUENCE [LARGE SCALE GENOMIC DNA]</scope>
    <source>
        <strain evidence="7">30847</strain>
    </source>
</reference>
<dbReference type="Gene3D" id="2.40.160.120">
    <property type="match status" value="1"/>
</dbReference>
<dbReference type="OrthoDB" id="1854502at2759"/>
<dbReference type="PANTHER" id="PTHR10972:SF205">
    <property type="entry name" value="OXYSTEROL-BINDING PROTEIN 1"/>
    <property type="match status" value="1"/>
</dbReference>
<dbReference type="InterPro" id="IPR000648">
    <property type="entry name" value="Oxysterol-bd"/>
</dbReference>
<dbReference type="Gene3D" id="2.30.29.30">
    <property type="entry name" value="Pleckstrin-homology domain (PH domain)/Phosphotyrosine-binding domain (PTB)"/>
    <property type="match status" value="1"/>
</dbReference>
<name>A0A1J4MUH5_9CRYT</name>
<dbReference type="InterPro" id="IPR011993">
    <property type="entry name" value="PH-like_dom_sf"/>
</dbReference>
<keyword evidence="5" id="KW-0446">Lipid-binding</keyword>
<accession>A0A1J4MUH5</accession>
<dbReference type="GO" id="GO:0032934">
    <property type="term" value="F:sterol binding"/>
    <property type="evidence" value="ECO:0007669"/>
    <property type="project" value="TreeGrafter"/>
</dbReference>
<keyword evidence="4" id="KW-0445">Lipid transport</keyword>
<organism evidence="7 8">
    <name type="scientific">Cryptosporidium andersoni</name>
    <dbReference type="NCBI Taxonomy" id="117008"/>
    <lineage>
        <taxon>Eukaryota</taxon>
        <taxon>Sar</taxon>
        <taxon>Alveolata</taxon>
        <taxon>Apicomplexa</taxon>
        <taxon>Conoidasida</taxon>
        <taxon>Coccidia</taxon>
        <taxon>Eucoccidiorida</taxon>
        <taxon>Eimeriorina</taxon>
        <taxon>Cryptosporidiidae</taxon>
        <taxon>Cryptosporidium</taxon>
    </lineage>
</organism>
<dbReference type="GO" id="GO:0005829">
    <property type="term" value="C:cytosol"/>
    <property type="evidence" value="ECO:0007669"/>
    <property type="project" value="TreeGrafter"/>
</dbReference>
<dbReference type="InterPro" id="IPR037239">
    <property type="entry name" value="OSBP_sf"/>
</dbReference>
<evidence type="ECO:0000256" key="2">
    <source>
        <dbReference type="ARBA" id="ARBA00022448"/>
    </source>
</evidence>
<dbReference type="PROSITE" id="PS50003">
    <property type="entry name" value="PH_DOMAIN"/>
    <property type="match status" value="1"/>
</dbReference>
<dbReference type="SUPFAM" id="SSF50729">
    <property type="entry name" value="PH domain-like"/>
    <property type="match status" value="1"/>
</dbReference>
<proteinExistence type="inferred from homology"/>
<dbReference type="Pfam" id="PF00169">
    <property type="entry name" value="PH"/>
    <property type="match status" value="1"/>
</dbReference>
<dbReference type="EMBL" id="LRBS01000031">
    <property type="protein sequence ID" value="OII77719.1"/>
    <property type="molecule type" value="Genomic_DNA"/>
</dbReference>
<dbReference type="GeneID" id="92365720"/>
<evidence type="ECO:0000256" key="5">
    <source>
        <dbReference type="ARBA" id="ARBA00023121"/>
    </source>
</evidence>
<keyword evidence="2" id="KW-0813">Transport</keyword>
<evidence type="ECO:0000313" key="8">
    <source>
        <dbReference type="Proteomes" id="UP000186804"/>
    </source>
</evidence>
<feature type="domain" description="PH" evidence="6">
    <location>
        <begin position="96"/>
        <end position="192"/>
    </location>
</feature>
<evidence type="ECO:0000256" key="4">
    <source>
        <dbReference type="ARBA" id="ARBA00023055"/>
    </source>
</evidence>
<dbReference type="SUPFAM" id="SSF144000">
    <property type="entry name" value="Oxysterol-binding protein-like"/>
    <property type="match status" value="1"/>
</dbReference>
<dbReference type="AlphaFoldDB" id="A0A1J4MUH5"/>
<comment type="caution">
    <text evidence="7">The sequence shown here is derived from an EMBL/GenBank/DDBJ whole genome shotgun (WGS) entry which is preliminary data.</text>
</comment>
<keyword evidence="8" id="KW-1185">Reference proteome</keyword>
<dbReference type="PANTHER" id="PTHR10972">
    <property type="entry name" value="OXYSTEROL-BINDING PROTEIN-RELATED"/>
    <property type="match status" value="1"/>
</dbReference>
<dbReference type="FunFam" id="2.40.160.120:FF:000001">
    <property type="entry name" value="Oxysterol-binding protein"/>
    <property type="match status" value="1"/>
</dbReference>
<dbReference type="Proteomes" id="UP000186804">
    <property type="component" value="Unassembled WGS sequence"/>
</dbReference>
<evidence type="ECO:0000256" key="1">
    <source>
        <dbReference type="ARBA" id="ARBA00008842"/>
    </source>
</evidence>
<keyword evidence="3" id="KW-0597">Phosphoprotein</keyword>
<dbReference type="GO" id="GO:0120009">
    <property type="term" value="P:intermembrane lipid transfer"/>
    <property type="evidence" value="ECO:0007669"/>
    <property type="project" value="UniProtKB-ARBA"/>
</dbReference>
<evidence type="ECO:0000256" key="3">
    <source>
        <dbReference type="ARBA" id="ARBA00022553"/>
    </source>
</evidence>
<dbReference type="GO" id="GO:0016020">
    <property type="term" value="C:membrane"/>
    <property type="evidence" value="ECO:0007669"/>
    <property type="project" value="TreeGrafter"/>
</dbReference>